<gene>
    <name evidence="13" type="ORF">CANARDRAFT_8702</name>
</gene>
<feature type="compositionally biased region" description="Basic residues" evidence="10">
    <location>
        <begin position="860"/>
        <end position="869"/>
    </location>
</feature>
<keyword evidence="5" id="KW-0347">Helicase</keyword>
<accession>A0A1E4SXX4</accession>
<dbReference type="InterPro" id="IPR001650">
    <property type="entry name" value="Helicase_C-like"/>
</dbReference>
<dbReference type="GO" id="GO:0005524">
    <property type="term" value="F:ATP binding"/>
    <property type="evidence" value="ECO:0007669"/>
    <property type="project" value="UniProtKB-UniRule"/>
</dbReference>
<evidence type="ECO:0000256" key="9">
    <source>
        <dbReference type="RuleBase" id="RU367027"/>
    </source>
</evidence>
<proteinExistence type="inferred from homology"/>
<evidence type="ECO:0000256" key="2">
    <source>
        <dbReference type="ARBA" id="ARBA00009889"/>
    </source>
</evidence>
<keyword evidence="3" id="KW-0547">Nucleotide-binding</keyword>
<feature type="domain" description="Helicase C-terminal" evidence="12">
    <location>
        <begin position="497"/>
        <end position="684"/>
    </location>
</feature>
<dbReference type="PROSITE" id="PS51192">
    <property type="entry name" value="HELICASE_ATP_BIND_1"/>
    <property type="match status" value="1"/>
</dbReference>
<dbReference type="Gene3D" id="3.40.50.300">
    <property type="entry name" value="P-loop containing nucleotide triphosphate hydrolases"/>
    <property type="match status" value="2"/>
</dbReference>
<evidence type="ECO:0000256" key="5">
    <source>
        <dbReference type="ARBA" id="ARBA00022806"/>
    </source>
</evidence>
<feature type="compositionally biased region" description="Polar residues" evidence="10">
    <location>
        <begin position="1143"/>
        <end position="1160"/>
    </location>
</feature>
<dbReference type="STRING" id="983967.A0A1E4SXX4"/>
<protein>
    <recommendedName>
        <fullName evidence="9">ATP-dependent DNA helicase</fullName>
        <ecNumber evidence="9">3.6.4.12</ecNumber>
    </recommendedName>
</protein>
<comment type="similarity">
    <text evidence="2 9">Belongs to the DEAD box helicase family. DEAH subfamily. FANCM sub-subfamily.</text>
</comment>
<dbReference type="SMART" id="SM00487">
    <property type="entry name" value="DEXDc"/>
    <property type="match status" value="1"/>
</dbReference>
<feature type="region of interest" description="Disordered" evidence="10">
    <location>
        <begin position="531"/>
        <end position="582"/>
    </location>
</feature>
<comment type="catalytic activity">
    <reaction evidence="8 9">
        <text>ATP + H2O = ADP + phosphate + H(+)</text>
        <dbReference type="Rhea" id="RHEA:13065"/>
        <dbReference type="ChEBI" id="CHEBI:15377"/>
        <dbReference type="ChEBI" id="CHEBI:15378"/>
        <dbReference type="ChEBI" id="CHEBI:30616"/>
        <dbReference type="ChEBI" id="CHEBI:43474"/>
        <dbReference type="ChEBI" id="CHEBI:456216"/>
        <dbReference type="EC" id="3.6.4.12"/>
    </reaction>
</comment>
<evidence type="ECO:0000259" key="12">
    <source>
        <dbReference type="PROSITE" id="PS51194"/>
    </source>
</evidence>
<evidence type="ECO:0000256" key="10">
    <source>
        <dbReference type="SAM" id="MobiDB-lite"/>
    </source>
</evidence>
<dbReference type="FunFam" id="3.40.50.300:FF:000861">
    <property type="entry name" value="Fanconi anemia, complementation group M"/>
    <property type="match status" value="1"/>
</dbReference>
<dbReference type="InterPro" id="IPR027417">
    <property type="entry name" value="P-loop_NTPase"/>
</dbReference>
<evidence type="ECO:0000256" key="7">
    <source>
        <dbReference type="ARBA" id="ARBA00023242"/>
    </source>
</evidence>
<dbReference type="PANTHER" id="PTHR14025:SF20">
    <property type="entry name" value="FANCONI ANEMIA GROUP M PROTEIN"/>
    <property type="match status" value="1"/>
</dbReference>
<dbReference type="GO" id="GO:0016887">
    <property type="term" value="F:ATP hydrolysis activity"/>
    <property type="evidence" value="ECO:0007669"/>
    <property type="project" value="RHEA"/>
</dbReference>
<evidence type="ECO:0000256" key="1">
    <source>
        <dbReference type="ARBA" id="ARBA00004123"/>
    </source>
</evidence>
<evidence type="ECO:0000256" key="6">
    <source>
        <dbReference type="ARBA" id="ARBA00022840"/>
    </source>
</evidence>
<feature type="compositionally biased region" description="Basic residues" evidence="10">
    <location>
        <begin position="532"/>
        <end position="543"/>
    </location>
</feature>
<comment type="function">
    <text evidence="9">ATP-dependent DNA helicase involved in DNA damage repair by homologous recombination and in genome maintenance. Capable of unwinding D-loops. Plays a role in limiting crossover recombinants during mitotic DNA double-strand break (DSB) repair. Component of a FANCM-MHF complex which promotes gene conversion at blocked replication forks, probably by reversal of the stalled fork.</text>
</comment>
<dbReference type="GO" id="GO:0045003">
    <property type="term" value="P:double-strand break repair via synthesis-dependent strand annealing"/>
    <property type="evidence" value="ECO:0007669"/>
    <property type="project" value="TreeGrafter"/>
</dbReference>
<keyword evidence="6" id="KW-0067">ATP-binding</keyword>
<name>A0A1E4SXX4_9ASCO</name>
<feature type="region of interest" description="Disordered" evidence="10">
    <location>
        <begin position="1143"/>
        <end position="1215"/>
    </location>
</feature>
<keyword evidence="14" id="KW-1185">Reference proteome</keyword>
<evidence type="ECO:0000313" key="14">
    <source>
        <dbReference type="Proteomes" id="UP000094801"/>
    </source>
</evidence>
<feature type="domain" description="Helicase ATP-binding" evidence="11">
    <location>
        <begin position="105"/>
        <end position="272"/>
    </location>
</feature>
<feature type="region of interest" description="Disordered" evidence="10">
    <location>
        <begin position="825"/>
        <end position="879"/>
    </location>
</feature>
<dbReference type="Proteomes" id="UP000094801">
    <property type="component" value="Unassembled WGS sequence"/>
</dbReference>
<dbReference type="InterPro" id="IPR044749">
    <property type="entry name" value="FANCM_DEXDc"/>
</dbReference>
<dbReference type="InterPro" id="IPR006935">
    <property type="entry name" value="Helicase/UvrB_N"/>
</dbReference>
<keyword evidence="4" id="KW-0378">Hydrolase</keyword>
<reference evidence="14" key="1">
    <citation type="submission" date="2016-04" db="EMBL/GenBank/DDBJ databases">
        <title>Comparative genomics of biotechnologically important yeasts.</title>
        <authorList>
            <consortium name="DOE Joint Genome Institute"/>
            <person name="Riley R."/>
            <person name="Haridas S."/>
            <person name="Wolfe K.H."/>
            <person name="Lopes M.R."/>
            <person name="Hittinger C.T."/>
            <person name="Goker M."/>
            <person name="Salamov A."/>
            <person name="Wisecaver J."/>
            <person name="Long T.M."/>
            <person name="Aerts A.L."/>
            <person name="Barry K."/>
            <person name="Choi C."/>
            <person name="Clum A."/>
            <person name="Coughlan A.Y."/>
            <person name="Deshpande S."/>
            <person name="Douglass A.P."/>
            <person name="Hanson S.J."/>
            <person name="Klenk H.-P."/>
            <person name="Labutti K."/>
            <person name="Lapidus A."/>
            <person name="Lindquist E."/>
            <person name="Lipzen A."/>
            <person name="Meier-Kolthoff J.P."/>
            <person name="Ohm R.A."/>
            <person name="Otillar R.P."/>
            <person name="Pangilinan J."/>
            <person name="Peng Y."/>
            <person name="Rokas A."/>
            <person name="Rosa C.A."/>
            <person name="Scheuner C."/>
            <person name="Sibirny A.A."/>
            <person name="Slot J.C."/>
            <person name="Stielow J.B."/>
            <person name="Sun H."/>
            <person name="Kurtzman C.P."/>
            <person name="Blackwell M."/>
            <person name="Grigoriev I.V."/>
            <person name="Jeffries T.W."/>
        </authorList>
    </citation>
    <scope>NUCLEOTIDE SEQUENCE [LARGE SCALE GENOMIC DNA]</scope>
    <source>
        <strain evidence="14">NRRL YB-2248</strain>
    </source>
</reference>
<dbReference type="Pfam" id="PF04851">
    <property type="entry name" value="ResIII"/>
    <property type="match status" value="1"/>
</dbReference>
<comment type="subunit">
    <text evidence="9">Interacts with the MHF histone-fold complex to form the FANCM-MHF complex.</text>
</comment>
<dbReference type="GO" id="GO:0043138">
    <property type="term" value="F:3'-5' DNA helicase activity"/>
    <property type="evidence" value="ECO:0007669"/>
    <property type="project" value="InterPro"/>
</dbReference>
<dbReference type="Pfam" id="PF00271">
    <property type="entry name" value="Helicase_C"/>
    <property type="match status" value="1"/>
</dbReference>
<feature type="compositionally biased region" description="Basic and acidic residues" evidence="10">
    <location>
        <begin position="841"/>
        <end position="859"/>
    </location>
</feature>
<keyword evidence="7" id="KW-0539">Nucleus</keyword>
<dbReference type="GO" id="GO:0009378">
    <property type="term" value="F:four-way junction helicase activity"/>
    <property type="evidence" value="ECO:0007669"/>
    <property type="project" value="TreeGrafter"/>
</dbReference>
<evidence type="ECO:0000256" key="8">
    <source>
        <dbReference type="ARBA" id="ARBA00047995"/>
    </source>
</evidence>
<feature type="compositionally biased region" description="Polar residues" evidence="10">
    <location>
        <begin position="569"/>
        <end position="582"/>
    </location>
</feature>
<feature type="region of interest" description="Disordered" evidence="10">
    <location>
        <begin position="777"/>
        <end position="808"/>
    </location>
</feature>
<dbReference type="EMBL" id="KV453857">
    <property type="protein sequence ID" value="ODV84348.1"/>
    <property type="molecule type" value="Genomic_DNA"/>
</dbReference>
<dbReference type="SMART" id="SM00490">
    <property type="entry name" value="HELICc"/>
    <property type="match status" value="1"/>
</dbReference>
<feature type="region of interest" description="Disordered" evidence="10">
    <location>
        <begin position="728"/>
        <end position="753"/>
    </location>
</feature>
<feature type="region of interest" description="Disordered" evidence="10">
    <location>
        <begin position="1021"/>
        <end position="1045"/>
    </location>
</feature>
<dbReference type="SUPFAM" id="SSF52540">
    <property type="entry name" value="P-loop containing nucleoside triphosphate hydrolases"/>
    <property type="match status" value="1"/>
</dbReference>
<dbReference type="GO" id="GO:0036297">
    <property type="term" value="P:interstrand cross-link repair"/>
    <property type="evidence" value="ECO:0007669"/>
    <property type="project" value="TreeGrafter"/>
</dbReference>
<dbReference type="InterPro" id="IPR039686">
    <property type="entry name" value="FANCM/Mph1-like_ID"/>
</dbReference>
<sequence>MLSSEDEFSDDGDLAILQTSVTKKAVQITPSAAINRYSNVVKTGQHTLDGDTVQFVNENGSTTIYEEIREKNVTFGPTHHQLNRDNLESYLYPTNLEVRDYQFDIVSKALYENIFCALPTGLGKTFIASTVMLNFYRWTTNSKVIFMAPTRPLVAQQIKACYGITGIPSDDTAILLDKTKKNRSEIWNSKRVFFTTPQVVENDLKGGLLDPKDVVCIVVDEAHRAKGNYAYNNVVTFVKRFNTSFRILALSATPGADVESIQEIVNNLEISSIEVRTENSPDIRKYMKTKDVEMIDCGQTEEIRYIVELISEAILPVLRKANASGIYDIQDPAKINHFIAMEKSQKIVRNPTLSEGIKWTYYFQLQLLGTVGQMYRRLNIYGVTAFYSYFTEKYTEFTTKYESKKSTNKIAASFYYHAEIKKMKSFVERLISEDGEKAQRGEVIKGVFSHTKLQRVVDELQLFFDKPNAEDSKVIIFTEFRESALEIVKCAENSNKKIHSSYLNGHSELIRPHIFIGQSKERDKFDQEKYLKQHAPKGKKKKNNNNTIPNSEPEIKSLVKGRKERPTTRVGSSEDAQTKGMNQKMQKELINEFKKGTYNVLVATSIGEEGLDIGEVDLIVCFDSTSSPIKNIQRMGRTGRKRDGKIILLHSSSERQKFDKAMDNYEWIQNQISNGSQLEFRKSDRIVPSAYKPFPEKKFITIPKANEEIIHQTDDNDEFLRLATQLTTKTRKRNGKSTNSAANQNQQKIPKRFFMPENVDAGFRSASNLVKEVINTDAPQYDTKQQEVPHRSAQQKRKRFDDVSDVSDEDDNITLSQLLGSSTVNSSNLQANEGPLQTSINDKDSGSAISHESEEDKSHVSLRKRIKKSKLADPAPSAPSASERILIDLDFSSSDELSSFKSLSGNSAVQIPETEHLNILLADKPIAKTLERKAASETDVEEVQNTRNHIVSFADENSSILGSKTTDCTVIEDSEDNLSDYGDLSALLLRRDVNTSHSNGEHKPNPAITRSEEHLVENPSAFDFSDDDIQKERSQLGDKSGPVDLQMRKPTETISINLDDSGDELSDSDIIVRNIQPSKELKTTVLKASKSPTGPIDTPTNSDILTNCLKPTSSSASVVKASKTLGVRRKKAFDIVSCLKSTSSDHCNSISRDQSRSGTPRISLVPIEDSSTPFSMVNKDVSVDSETNKAAGKKKKSENKLEDRSSTPLKQSPSVLSQLKKSHKVDPIFQSNFGALDGFMTPGEEHEFYSKMFVGDMQAVQLDFNVIDDPVVGIKRGAVTGGVCHSSSMSSLIDVVRLMSDKRKLDMSINELRDYHEQNQIYDLSIGNYLLNDKIVSDMHSKDNSAGSHSLNQESEVEPKEKYIVLDEDDEEFAFSDEDSFILKL</sequence>
<dbReference type="InterPro" id="IPR014001">
    <property type="entry name" value="Helicase_ATP-bd"/>
</dbReference>
<evidence type="ECO:0000313" key="13">
    <source>
        <dbReference type="EMBL" id="ODV84348.1"/>
    </source>
</evidence>
<feature type="compositionally biased region" description="Polar residues" evidence="10">
    <location>
        <begin position="736"/>
        <end position="748"/>
    </location>
</feature>
<dbReference type="OrthoDB" id="164902at2759"/>
<organism evidence="13 14">
    <name type="scientific">[Candida] arabinofermentans NRRL YB-2248</name>
    <dbReference type="NCBI Taxonomy" id="983967"/>
    <lineage>
        <taxon>Eukaryota</taxon>
        <taxon>Fungi</taxon>
        <taxon>Dikarya</taxon>
        <taxon>Ascomycota</taxon>
        <taxon>Saccharomycotina</taxon>
        <taxon>Pichiomycetes</taxon>
        <taxon>Pichiales</taxon>
        <taxon>Pichiaceae</taxon>
        <taxon>Ogataea</taxon>
        <taxon>Ogataea/Candida clade</taxon>
    </lineage>
</organism>
<dbReference type="GO" id="GO:0005634">
    <property type="term" value="C:nucleus"/>
    <property type="evidence" value="ECO:0007669"/>
    <property type="project" value="UniProtKB-SubCell"/>
</dbReference>
<dbReference type="CDD" id="cd12091">
    <property type="entry name" value="FANCM_ID"/>
    <property type="match status" value="1"/>
</dbReference>
<evidence type="ECO:0000259" key="11">
    <source>
        <dbReference type="PROSITE" id="PS51192"/>
    </source>
</evidence>
<comment type="subcellular location">
    <subcellularLocation>
        <location evidence="1 9">Nucleus</location>
    </subcellularLocation>
</comment>
<dbReference type="GO" id="GO:0000400">
    <property type="term" value="F:four-way junction DNA binding"/>
    <property type="evidence" value="ECO:0007669"/>
    <property type="project" value="TreeGrafter"/>
</dbReference>
<feature type="compositionally biased region" description="Polar residues" evidence="10">
    <location>
        <begin position="825"/>
        <end position="840"/>
    </location>
</feature>
<evidence type="ECO:0000256" key="4">
    <source>
        <dbReference type="ARBA" id="ARBA00022801"/>
    </source>
</evidence>
<feature type="compositionally biased region" description="Polar residues" evidence="10">
    <location>
        <begin position="1206"/>
        <end position="1215"/>
    </location>
</feature>
<dbReference type="PANTHER" id="PTHR14025">
    <property type="entry name" value="FANCONI ANEMIA GROUP M FANCM FAMILY MEMBER"/>
    <property type="match status" value="1"/>
</dbReference>
<dbReference type="CDD" id="cd18033">
    <property type="entry name" value="DEXDc_FANCM"/>
    <property type="match status" value="1"/>
</dbReference>
<dbReference type="PROSITE" id="PS51194">
    <property type="entry name" value="HELICASE_CTER"/>
    <property type="match status" value="1"/>
</dbReference>
<dbReference type="EC" id="3.6.4.12" evidence="9"/>
<evidence type="ECO:0000256" key="3">
    <source>
        <dbReference type="ARBA" id="ARBA00022741"/>
    </source>
</evidence>